<dbReference type="SUPFAM" id="SSF142019">
    <property type="entry name" value="Nqo1 FMN-binding domain-like"/>
    <property type="match status" value="1"/>
</dbReference>
<name>A0AAJ0UIM9_HALSE</name>
<keyword evidence="8" id="KW-0472">Membrane</keyword>
<dbReference type="InterPro" id="IPR026902">
    <property type="entry name" value="RnfC_N"/>
</dbReference>
<evidence type="ECO:0000256" key="7">
    <source>
        <dbReference type="ARBA" id="ARBA00023014"/>
    </source>
</evidence>
<evidence type="ECO:0000259" key="10">
    <source>
        <dbReference type="PROSITE" id="PS51379"/>
    </source>
</evidence>
<feature type="binding site" evidence="8">
    <location>
        <position position="431"/>
    </location>
    <ligand>
        <name>[4Fe-4S] cluster</name>
        <dbReference type="ChEBI" id="CHEBI:49883"/>
        <label>2</label>
    </ligand>
</feature>
<dbReference type="GO" id="GO:0051539">
    <property type="term" value="F:4 iron, 4 sulfur cluster binding"/>
    <property type="evidence" value="ECO:0007669"/>
    <property type="project" value="UniProtKB-KW"/>
</dbReference>
<dbReference type="GO" id="GO:0005886">
    <property type="term" value="C:plasma membrane"/>
    <property type="evidence" value="ECO:0007669"/>
    <property type="project" value="UniProtKB-SubCell"/>
</dbReference>
<feature type="compositionally biased region" description="Basic and acidic residues" evidence="9">
    <location>
        <begin position="461"/>
        <end position="486"/>
    </location>
</feature>
<feature type="binding site" evidence="8">
    <location>
        <position position="434"/>
    </location>
    <ligand>
        <name>[4Fe-4S] cluster</name>
        <dbReference type="ChEBI" id="CHEBI:49883"/>
        <label>2</label>
    </ligand>
</feature>
<keyword evidence="1 8" id="KW-0813">Transport</keyword>
<evidence type="ECO:0000313" key="11">
    <source>
        <dbReference type="EMBL" id="MBK5931222.1"/>
    </source>
</evidence>
<evidence type="ECO:0000256" key="8">
    <source>
        <dbReference type="HAMAP-Rule" id="MF_00461"/>
    </source>
</evidence>
<feature type="binding site" evidence="8">
    <location>
        <position position="395"/>
    </location>
    <ligand>
        <name>[4Fe-4S] cluster</name>
        <dbReference type="ChEBI" id="CHEBI:49883"/>
        <label>1</label>
    </ligand>
</feature>
<dbReference type="PANTHER" id="PTHR43034">
    <property type="entry name" value="ION-TRANSLOCATING OXIDOREDUCTASE COMPLEX SUBUNIT C"/>
    <property type="match status" value="1"/>
</dbReference>
<keyword evidence="12" id="KW-1185">Reference proteome</keyword>
<dbReference type="Gene3D" id="3.40.50.11540">
    <property type="entry name" value="NADH-ubiquinone oxidoreductase 51kDa subunit"/>
    <property type="match status" value="1"/>
</dbReference>
<dbReference type="Pfam" id="PF12838">
    <property type="entry name" value="Fer4_7"/>
    <property type="match status" value="1"/>
</dbReference>
<evidence type="ECO:0000256" key="6">
    <source>
        <dbReference type="ARBA" id="ARBA00023004"/>
    </source>
</evidence>
<evidence type="ECO:0000256" key="9">
    <source>
        <dbReference type="SAM" id="MobiDB-lite"/>
    </source>
</evidence>
<feature type="binding site" evidence="8">
    <location>
        <position position="392"/>
    </location>
    <ligand>
        <name>[4Fe-4S] cluster</name>
        <dbReference type="ChEBI" id="CHEBI:49883"/>
        <label>1</label>
    </ligand>
</feature>
<dbReference type="GO" id="GO:0046872">
    <property type="term" value="F:metal ion binding"/>
    <property type="evidence" value="ECO:0007669"/>
    <property type="project" value="UniProtKB-KW"/>
</dbReference>
<dbReference type="EMBL" id="NHSF01000059">
    <property type="protein sequence ID" value="MBK5931222.1"/>
    <property type="molecule type" value="Genomic_DNA"/>
</dbReference>
<keyword evidence="6 8" id="KW-0408">Iron</keyword>
<dbReference type="GO" id="GO:0009055">
    <property type="term" value="F:electron transfer activity"/>
    <property type="evidence" value="ECO:0007669"/>
    <property type="project" value="InterPro"/>
</dbReference>
<dbReference type="SUPFAM" id="SSF46548">
    <property type="entry name" value="alpha-helical ferredoxin"/>
    <property type="match status" value="1"/>
</dbReference>
<keyword evidence="8" id="KW-0997">Cell inner membrane</keyword>
<dbReference type="EC" id="7.-.-.-" evidence="8"/>
<gene>
    <name evidence="8" type="primary">rnfC</name>
    <name evidence="11" type="ORF">CCR82_12005</name>
</gene>
<dbReference type="InterPro" id="IPR017900">
    <property type="entry name" value="4Fe4S_Fe_S_CS"/>
</dbReference>
<feature type="domain" description="4Fe-4S ferredoxin-type" evidence="10">
    <location>
        <begin position="419"/>
        <end position="448"/>
    </location>
</feature>
<keyword evidence="5 8" id="KW-0249">Electron transport</keyword>
<dbReference type="PROSITE" id="PS51379">
    <property type="entry name" value="4FE4S_FER_2"/>
    <property type="match status" value="2"/>
</dbReference>
<dbReference type="GO" id="GO:0022900">
    <property type="term" value="P:electron transport chain"/>
    <property type="evidence" value="ECO:0007669"/>
    <property type="project" value="UniProtKB-UniRule"/>
</dbReference>
<reference evidence="11" key="1">
    <citation type="submission" date="2017-05" db="EMBL/GenBank/DDBJ databases">
        <authorList>
            <person name="Imhoff J.F."/>
            <person name="Rahn T."/>
            <person name="Kuenzel S."/>
            <person name="Neulinger S.C."/>
        </authorList>
    </citation>
    <scope>NUCLEOTIDE SEQUENCE</scope>
    <source>
        <strain evidence="11">DSM 4395</strain>
    </source>
</reference>
<dbReference type="InterPro" id="IPR037225">
    <property type="entry name" value="Nuo51_FMN-bd_sf"/>
</dbReference>
<dbReference type="InterPro" id="IPR019554">
    <property type="entry name" value="Soluble_ligand-bd"/>
</dbReference>
<dbReference type="InterPro" id="IPR017896">
    <property type="entry name" value="4Fe4S_Fe-S-bd"/>
</dbReference>
<dbReference type="PANTHER" id="PTHR43034:SF2">
    <property type="entry name" value="ION-TRANSLOCATING OXIDOREDUCTASE COMPLEX SUBUNIT C"/>
    <property type="match status" value="1"/>
</dbReference>
<dbReference type="NCBIfam" id="NF003454">
    <property type="entry name" value="PRK05035.1"/>
    <property type="match status" value="1"/>
</dbReference>
<dbReference type="InterPro" id="IPR011538">
    <property type="entry name" value="Nuo51_FMN-bd"/>
</dbReference>
<feature type="domain" description="4Fe-4S ferredoxin-type" evidence="10">
    <location>
        <begin position="377"/>
        <end position="409"/>
    </location>
</feature>
<dbReference type="Gene3D" id="3.30.70.20">
    <property type="match status" value="1"/>
</dbReference>
<evidence type="ECO:0000256" key="4">
    <source>
        <dbReference type="ARBA" id="ARBA00022737"/>
    </source>
</evidence>
<dbReference type="Pfam" id="PF13375">
    <property type="entry name" value="RnfC_N"/>
    <property type="match status" value="1"/>
</dbReference>
<dbReference type="RefSeq" id="WP_201246020.1">
    <property type="nucleotide sequence ID" value="NZ_NHSF01000059.1"/>
</dbReference>
<feature type="region of interest" description="Disordered" evidence="9">
    <location>
        <begin position="461"/>
        <end position="612"/>
    </location>
</feature>
<keyword evidence="8" id="KW-1003">Cell membrane</keyword>
<sequence length="612" mass="65087">MSGLRSLLGNGQRKLWQFHGGVHLPDEKTLSNRGPVVDAPQPPQLVLPLQQHIGAPARCRVAVGDQVLKGQLIAEPQGYISAPIHASRSGTVVAIEPRPIPHPSGLSAPCVVIETDGEDRWGELPAPLAASTAEIDACEVAEVRERIRASGIVGMGGASFPSSVKLNPGQDQPIDTLVINGAECEPYITCDDLLMRECAADILDGVRIMLHLIKAKQALIGVEDNKPEAATALRRAIDATELGARVEVVVVPTLYPSGGEKQLIRILTGREVPSHGIPAQIGVVCQNVGTAAAVADAVLRGQPLIERLVTVTGRGVVEPRNYRVPIGTPAESLIAASGGYSGDLAKLVAGGPMMGFRLETDAVPITKATNCLLALTPAESPDPGAPLPCIRCGRCAEVCPANLLPQQLYWHARAKELDKVQDYNLFDCIECGCCAHVCPSHIPLVQYYRFAKTESWAREQEKRAADHARERHAAREARLERQERERKAKLRKKKEAVAAGGGAPKGDKSGKDDTAGKTDKADKADKQAAIEAARRRAAEKKSTVEQTQQTARPVTQRVPEHAPGNASGSASDHAADNPTGNTPVQNRAAAAPVDEPDGALLERRETAAAGQE</sequence>
<proteinExistence type="inferred from homology"/>
<feature type="binding site" evidence="8">
    <location>
        <position position="428"/>
    </location>
    <ligand>
        <name>[4Fe-4S] cluster</name>
        <dbReference type="ChEBI" id="CHEBI:49883"/>
        <label>2</label>
    </ligand>
</feature>
<organism evidence="11 12">
    <name type="scientific">Halochromatium salexigens</name>
    <name type="common">Chromatium salexigens</name>
    <dbReference type="NCBI Taxonomy" id="49447"/>
    <lineage>
        <taxon>Bacteria</taxon>
        <taxon>Pseudomonadati</taxon>
        <taxon>Pseudomonadota</taxon>
        <taxon>Gammaproteobacteria</taxon>
        <taxon>Chromatiales</taxon>
        <taxon>Chromatiaceae</taxon>
        <taxon>Halochromatium</taxon>
    </lineage>
</organism>
<evidence type="ECO:0000256" key="2">
    <source>
        <dbReference type="ARBA" id="ARBA00022485"/>
    </source>
</evidence>
<dbReference type="PROSITE" id="PS00198">
    <property type="entry name" value="4FE4S_FER_1"/>
    <property type="match status" value="1"/>
</dbReference>
<feature type="binding site" evidence="8">
    <location>
        <position position="389"/>
    </location>
    <ligand>
        <name>[4Fe-4S] cluster</name>
        <dbReference type="ChEBI" id="CHEBI:49883"/>
        <label>1</label>
    </ligand>
</feature>
<feature type="compositionally biased region" description="Basic and acidic residues" evidence="9">
    <location>
        <begin position="505"/>
        <end position="543"/>
    </location>
</feature>
<keyword evidence="2 8" id="KW-0004">4Fe-4S</keyword>
<dbReference type="NCBIfam" id="TIGR01945">
    <property type="entry name" value="rnfC"/>
    <property type="match status" value="1"/>
</dbReference>
<comment type="cofactor">
    <cofactor evidence="8">
        <name>[4Fe-4S] cluster</name>
        <dbReference type="ChEBI" id="CHEBI:49883"/>
    </cofactor>
    <text evidence="8">Binds 2 [4Fe-4S] clusters per subunit.</text>
</comment>
<comment type="subunit">
    <text evidence="8">The complex is composed of six subunits: RnfA, RnfB, RnfC, RnfD, RnfE and RnfG.</text>
</comment>
<feature type="binding site" evidence="8">
    <location>
        <position position="438"/>
    </location>
    <ligand>
        <name>[4Fe-4S] cluster</name>
        <dbReference type="ChEBI" id="CHEBI:49883"/>
        <label>1</label>
    </ligand>
</feature>
<protein>
    <recommendedName>
        <fullName evidence="8">Ion-translocating oxidoreductase complex subunit C</fullName>
        <ecNumber evidence="8">7.-.-.-</ecNumber>
    </recommendedName>
    <alternativeName>
        <fullName evidence="8">Rnf electron transport complex subunit C</fullName>
    </alternativeName>
</protein>
<dbReference type="InterPro" id="IPR010208">
    <property type="entry name" value="Ion_transpt_RnfC/RsxC"/>
</dbReference>
<keyword evidence="8" id="KW-1278">Translocase</keyword>
<dbReference type="AlphaFoldDB" id="A0AAJ0UIM9"/>
<comment type="caution">
    <text evidence="11">The sequence shown here is derived from an EMBL/GenBank/DDBJ whole genome shotgun (WGS) entry which is preliminary data.</text>
</comment>
<evidence type="ECO:0000256" key="5">
    <source>
        <dbReference type="ARBA" id="ARBA00022982"/>
    </source>
</evidence>
<reference evidence="11" key="2">
    <citation type="journal article" date="2020" name="Microorganisms">
        <title>Osmotic Adaptation and Compatible Solute Biosynthesis of Phototrophic Bacteria as Revealed from Genome Analyses.</title>
        <authorList>
            <person name="Imhoff J.F."/>
            <person name="Rahn T."/>
            <person name="Kunzel S."/>
            <person name="Keller A."/>
            <person name="Neulinger S.C."/>
        </authorList>
    </citation>
    <scope>NUCLEOTIDE SEQUENCE</scope>
    <source>
        <strain evidence="11">DSM 4395</strain>
    </source>
</reference>
<comment type="subcellular location">
    <subcellularLocation>
        <location evidence="8">Cell inner membrane</location>
        <topology evidence="8">Peripheral membrane protein</topology>
    </subcellularLocation>
</comment>
<accession>A0AAJ0UIM9</accession>
<dbReference type="HAMAP" id="MF_00461">
    <property type="entry name" value="RsxC_RnfC"/>
    <property type="match status" value="1"/>
</dbReference>
<feature type="binding site" evidence="8">
    <location>
        <position position="399"/>
    </location>
    <ligand>
        <name>[4Fe-4S] cluster</name>
        <dbReference type="ChEBI" id="CHEBI:49883"/>
        <label>2</label>
    </ligand>
</feature>
<dbReference type="Pfam" id="PF01512">
    <property type="entry name" value="Complex1_51K"/>
    <property type="match status" value="1"/>
</dbReference>
<dbReference type="Pfam" id="PF10531">
    <property type="entry name" value="SLBB"/>
    <property type="match status" value="1"/>
</dbReference>
<evidence type="ECO:0000313" key="12">
    <source>
        <dbReference type="Proteomes" id="UP001296967"/>
    </source>
</evidence>
<feature type="compositionally biased region" description="Polar residues" evidence="9">
    <location>
        <begin position="544"/>
        <end position="553"/>
    </location>
</feature>
<keyword evidence="7 8" id="KW-0411">Iron-sulfur</keyword>
<evidence type="ECO:0000256" key="3">
    <source>
        <dbReference type="ARBA" id="ARBA00022723"/>
    </source>
</evidence>
<evidence type="ECO:0000256" key="1">
    <source>
        <dbReference type="ARBA" id="ARBA00022448"/>
    </source>
</evidence>
<comment type="similarity">
    <text evidence="8">Belongs to the 4Fe4S bacterial-type ferredoxin family. RnfC subfamily.</text>
</comment>
<keyword evidence="3 8" id="KW-0479">Metal-binding</keyword>
<keyword evidence="4 8" id="KW-0677">Repeat</keyword>
<dbReference type="Proteomes" id="UP001296967">
    <property type="component" value="Unassembled WGS sequence"/>
</dbReference>
<comment type="function">
    <text evidence="8">Part of a membrane-bound complex that couples electron transfer with translocation of ions across the membrane.</text>
</comment>